<feature type="region of interest" description="Disordered" evidence="1">
    <location>
        <begin position="390"/>
        <end position="428"/>
    </location>
</feature>
<name>A0A8J5TPX1_FUSOX</name>
<reference evidence="2" key="1">
    <citation type="submission" date="2021-04" db="EMBL/GenBank/DDBJ databases">
        <title>First draft genome resource for Brassicaceae pathogens Fusarium oxysporum f. sp. raphani and Fusarium oxysporum f. sp. rapae.</title>
        <authorList>
            <person name="Asai S."/>
        </authorList>
    </citation>
    <scope>NUCLEOTIDE SEQUENCE</scope>
    <source>
        <strain evidence="2">Tf1208</strain>
    </source>
</reference>
<feature type="compositionally biased region" description="Low complexity" evidence="1">
    <location>
        <begin position="390"/>
        <end position="403"/>
    </location>
</feature>
<comment type="caution">
    <text evidence="2">The sequence shown here is derived from an EMBL/GenBank/DDBJ whole genome shotgun (WGS) entry which is preliminary data.</text>
</comment>
<accession>A0A8J5TPX1</accession>
<feature type="compositionally biased region" description="Polar residues" evidence="1">
    <location>
        <begin position="536"/>
        <end position="563"/>
    </location>
</feature>
<feature type="region of interest" description="Disordered" evidence="1">
    <location>
        <begin position="455"/>
        <end position="621"/>
    </location>
</feature>
<evidence type="ECO:0000313" key="3">
    <source>
        <dbReference type="Proteomes" id="UP000694050"/>
    </source>
</evidence>
<proteinExistence type="predicted"/>
<protein>
    <submittedName>
        <fullName evidence="2">Uncharacterized protein</fullName>
    </submittedName>
</protein>
<feature type="region of interest" description="Disordered" evidence="1">
    <location>
        <begin position="55"/>
        <end position="95"/>
    </location>
</feature>
<evidence type="ECO:0000256" key="1">
    <source>
        <dbReference type="SAM" id="MobiDB-lite"/>
    </source>
</evidence>
<dbReference type="AlphaFoldDB" id="A0A8J5TPX1"/>
<feature type="compositionally biased region" description="Polar residues" evidence="1">
    <location>
        <begin position="482"/>
        <end position="513"/>
    </location>
</feature>
<sequence length="681" mass="75373">MSTNDIEIITYILGQNSPNPFAIQLRQNILKACRQILQDNPEPVKAIIREAIQKRQNSDSLTQPQESLCEPSKISSAQISSTPRNTSQSPDAVTPSSIYAIPTTATETCSADHASSSLSVVPQSSTTSTPVKTTFPFSRKEVESWAGSSKQFLSPKKIDADKLDVCEYIQKLEATERSNTFRLRFALRQLWFSRELWRPRTRADFLTKLKIKDTSTFDIWMKEGRIYYLLTLHHGVQVLFAALKTRPQLRKLRIPRQKKRPVAELLPNHNTKADIEATHGDEAKGLSSLFLARELQLPEKFDGADETDENCDSADTLFKAAENIVASLEELHREKILYTVDGAHTDKLDALSNSQNERLAKRACHSQDSHDYYDTGTQADTMRTHNLLDASQDSQSATDSCQSRDCSGPATNDDAMVNTGQPLQQNPAERATDSIISNYEYGCTSTNFSTLPDKQAATQDMQEHTMAEDPPFPCSPILPNSLHVQTKRFQSQQRAELSGSERTTTRWSATGLPSPSLVEPGQEGASSDIRDAYDRQSGSTPNIRFSPTSLTSTQFRPPSSQPASGPRVDTSDLHSHGTVTASALTSPETPFSAPGQTTSTMQSASIGSTNFDSFGSSEHIPQSEDSRLSELFLPNCDHALESTTSSTFDAQATNYPGETSPKVFSIYDELLRDGSWDMWNF</sequence>
<gene>
    <name evidence="2" type="ORF">Forpe1208_v012359</name>
</gene>
<feature type="compositionally biased region" description="Polar residues" evidence="1">
    <location>
        <begin position="577"/>
        <end position="620"/>
    </location>
</feature>
<feature type="compositionally biased region" description="Polar residues" evidence="1">
    <location>
        <begin position="73"/>
        <end position="95"/>
    </location>
</feature>
<evidence type="ECO:0000313" key="2">
    <source>
        <dbReference type="EMBL" id="KAG7408635.1"/>
    </source>
</evidence>
<dbReference type="EMBL" id="JAELUQ010000009">
    <property type="protein sequence ID" value="KAG7408635.1"/>
    <property type="molecule type" value="Genomic_DNA"/>
</dbReference>
<organism evidence="2 3">
    <name type="scientific">Fusarium oxysporum f. sp. rapae</name>
    <dbReference type="NCBI Taxonomy" id="485398"/>
    <lineage>
        <taxon>Eukaryota</taxon>
        <taxon>Fungi</taxon>
        <taxon>Dikarya</taxon>
        <taxon>Ascomycota</taxon>
        <taxon>Pezizomycotina</taxon>
        <taxon>Sordariomycetes</taxon>
        <taxon>Hypocreomycetidae</taxon>
        <taxon>Hypocreales</taxon>
        <taxon>Nectriaceae</taxon>
        <taxon>Fusarium</taxon>
        <taxon>Fusarium oxysporum species complex</taxon>
    </lineage>
</organism>
<dbReference type="Proteomes" id="UP000694050">
    <property type="component" value="Unassembled WGS sequence"/>
</dbReference>
<feature type="compositionally biased region" description="Polar residues" evidence="1">
    <location>
        <begin position="418"/>
        <end position="427"/>
    </location>
</feature>